<dbReference type="OMA" id="AMWFSDR"/>
<accession>G0VA06</accession>
<dbReference type="HOGENOM" id="CLU_022876_0_0_1"/>
<keyword evidence="3" id="KW-0698">rRNA processing</keyword>
<dbReference type="InParanoid" id="G0VA06"/>
<dbReference type="Proteomes" id="UP000001640">
    <property type="component" value="Chromosome 2"/>
</dbReference>
<dbReference type="eggNOG" id="KOG3911">
    <property type="taxonomic scope" value="Eukaryota"/>
</dbReference>
<dbReference type="InterPro" id="IPR010301">
    <property type="entry name" value="RRP1"/>
</dbReference>
<comment type="subcellular location">
    <subcellularLocation>
        <location evidence="1">Nucleus</location>
    </subcellularLocation>
</comment>
<feature type="compositionally biased region" description="Acidic residues" evidence="5">
    <location>
        <begin position="266"/>
        <end position="276"/>
    </location>
</feature>
<reference key="2">
    <citation type="submission" date="2011-08" db="EMBL/GenBank/DDBJ databases">
        <title>Genome sequence of Naumovozyma castellii.</title>
        <authorList>
            <person name="Gordon J.L."/>
            <person name="Armisen D."/>
            <person name="Proux-Wera E."/>
            <person name="OhEigeartaigh S.S."/>
            <person name="Byrne K.P."/>
            <person name="Wolfe K.H."/>
        </authorList>
    </citation>
    <scope>NUCLEOTIDE SEQUENCE</scope>
    <source>
        <strain>Type strain:CBS 4309</strain>
    </source>
</reference>
<feature type="compositionally biased region" description="Basic and acidic residues" evidence="5">
    <location>
        <begin position="277"/>
        <end position="288"/>
    </location>
</feature>
<gene>
    <name evidence="6" type="primary">NCAS0B04070</name>
    <name evidence="6" type="ordered locus">NCAS_0B04070</name>
</gene>
<evidence type="ECO:0008006" key="8">
    <source>
        <dbReference type="Google" id="ProtNLM"/>
    </source>
</evidence>
<dbReference type="PANTHER" id="PTHR13026:SF0">
    <property type="entry name" value="RIBOSOMAL RNA PROCESSING 1B"/>
    <property type="match status" value="1"/>
</dbReference>
<dbReference type="RefSeq" id="XP_003674864.1">
    <property type="nucleotide sequence ID" value="XM_003674816.1"/>
</dbReference>
<feature type="region of interest" description="Disordered" evidence="5">
    <location>
        <begin position="260"/>
        <end position="288"/>
    </location>
</feature>
<evidence type="ECO:0000313" key="6">
    <source>
        <dbReference type="EMBL" id="CCC68491.1"/>
    </source>
</evidence>
<dbReference type="GO" id="GO:0030687">
    <property type="term" value="C:preribosome, large subunit precursor"/>
    <property type="evidence" value="ECO:0007669"/>
    <property type="project" value="EnsemblFungi"/>
</dbReference>
<keyword evidence="4" id="KW-0539">Nucleus</keyword>
<dbReference type="Pfam" id="PF05997">
    <property type="entry name" value="Nop52"/>
    <property type="match status" value="1"/>
</dbReference>
<dbReference type="GO" id="GO:0005634">
    <property type="term" value="C:nucleus"/>
    <property type="evidence" value="ECO:0007669"/>
    <property type="project" value="UniProtKB-SubCell"/>
</dbReference>
<protein>
    <recommendedName>
        <fullName evidence="8">Ribosomal RNA-processing protein 1</fullName>
    </recommendedName>
</protein>
<evidence type="ECO:0000256" key="5">
    <source>
        <dbReference type="SAM" id="MobiDB-lite"/>
    </source>
</evidence>
<evidence type="ECO:0000313" key="7">
    <source>
        <dbReference type="Proteomes" id="UP000001640"/>
    </source>
</evidence>
<evidence type="ECO:0000256" key="4">
    <source>
        <dbReference type="ARBA" id="ARBA00023242"/>
    </source>
</evidence>
<keyword evidence="7" id="KW-1185">Reference proteome</keyword>
<dbReference type="GO" id="GO:0006364">
    <property type="term" value="P:rRNA processing"/>
    <property type="evidence" value="ECO:0007669"/>
    <property type="project" value="UniProtKB-KW"/>
</dbReference>
<dbReference type="PANTHER" id="PTHR13026">
    <property type="entry name" value="NNP-1 PROTEIN NOVEL NUCLEAR PROTEIN 1 NOP52"/>
    <property type="match status" value="1"/>
</dbReference>
<reference evidence="6 7" key="1">
    <citation type="journal article" date="2011" name="Proc. Natl. Acad. Sci. U.S.A.">
        <title>Evolutionary erosion of yeast sex chromosomes by mating-type switching accidents.</title>
        <authorList>
            <person name="Gordon J.L."/>
            <person name="Armisen D."/>
            <person name="Proux-Wera E."/>
            <person name="Oheigeartaigh S.S."/>
            <person name="Byrne K.P."/>
            <person name="Wolfe K.H."/>
        </authorList>
    </citation>
    <scope>NUCLEOTIDE SEQUENCE [LARGE SCALE GENOMIC DNA]</scope>
    <source>
        <strain evidence="7">ATCC 76901 / BCRC 22586 / CBS 4309 / NBRC 1992 / NRRL Y-12630</strain>
    </source>
</reference>
<dbReference type="GO" id="GO:0030688">
    <property type="term" value="C:preribosome, small subunit precursor"/>
    <property type="evidence" value="ECO:0007669"/>
    <property type="project" value="InterPro"/>
</dbReference>
<dbReference type="GeneID" id="96902050"/>
<dbReference type="OrthoDB" id="2019504at2759"/>
<dbReference type="AlphaFoldDB" id="G0VA06"/>
<evidence type="ECO:0000256" key="2">
    <source>
        <dbReference type="ARBA" id="ARBA00006374"/>
    </source>
</evidence>
<name>G0VA06_NAUCA</name>
<dbReference type="EMBL" id="HE576753">
    <property type="protein sequence ID" value="CCC68491.1"/>
    <property type="molecule type" value="Genomic_DNA"/>
</dbReference>
<evidence type="ECO:0000256" key="3">
    <source>
        <dbReference type="ARBA" id="ARBA00022552"/>
    </source>
</evidence>
<organism evidence="6 7">
    <name type="scientific">Naumovozyma castellii</name>
    <name type="common">Yeast</name>
    <name type="synonym">Saccharomyces castellii</name>
    <dbReference type="NCBI Taxonomy" id="27288"/>
    <lineage>
        <taxon>Eukaryota</taxon>
        <taxon>Fungi</taxon>
        <taxon>Dikarya</taxon>
        <taxon>Ascomycota</taxon>
        <taxon>Saccharomycotina</taxon>
        <taxon>Saccharomycetes</taxon>
        <taxon>Saccharomycetales</taxon>
        <taxon>Saccharomycetaceae</taxon>
        <taxon>Naumovozyma</taxon>
    </lineage>
</organism>
<sequence>MDTSTFVKQLSSNNRVVREKSLEALEKFLVSKKCLSFKQSQFNKLWKGLYFAMWFSDRPRPQQRLANKLGQLYGLYFNEKDNENQENETRLSDNDKAFIKFSKAFWKILCLEWYSIDRFRMDKYLLLTRRVFFNQLKYLQSRNWNAKLVEQYCQGVLVDLPLSGDAKVYSGIPFHIIDILLDEWERLLTDKDDEHDDEEKETDEVDIVIAVKETPLNNFIKIFYGLVSNVNNSKILRTKIKEDLLADPRLIEWGIIENTDEGKSEEIDEPSSEDEEKATGEEEEWKGF</sequence>
<dbReference type="FunCoup" id="G0VA06">
    <property type="interactions" value="493"/>
</dbReference>
<proteinExistence type="inferred from homology"/>
<dbReference type="STRING" id="1064592.G0VA06"/>
<comment type="similarity">
    <text evidence="2">Belongs to the RRP1 family.</text>
</comment>
<dbReference type="KEGG" id="ncs:NCAS_0B04070"/>
<evidence type="ECO:0000256" key="1">
    <source>
        <dbReference type="ARBA" id="ARBA00004123"/>
    </source>
</evidence>